<dbReference type="AlphaFoldDB" id="A0AAE3GVN7"/>
<dbReference type="Pfam" id="PF05015">
    <property type="entry name" value="HigB-like_toxin"/>
    <property type="match status" value="1"/>
</dbReference>
<reference evidence="1" key="1">
    <citation type="submission" date="2022-06" db="EMBL/GenBank/DDBJ databases">
        <title>New cyanobacteria of genus Symplocastrum in benthos of Lake Baikal.</title>
        <authorList>
            <person name="Sorokovikova E."/>
            <person name="Tikhonova I."/>
            <person name="Krasnopeev A."/>
            <person name="Evseev P."/>
            <person name="Gladkikh A."/>
            <person name="Belykh O."/>
        </authorList>
    </citation>
    <scope>NUCLEOTIDE SEQUENCE</scope>
    <source>
        <strain evidence="1">BBK-W-15</strain>
    </source>
</reference>
<proteinExistence type="predicted"/>
<dbReference type="InterPro" id="IPR035093">
    <property type="entry name" value="RelE/ParE_toxin_dom_sf"/>
</dbReference>
<dbReference type="SUPFAM" id="SSF143011">
    <property type="entry name" value="RelE-like"/>
    <property type="match status" value="1"/>
</dbReference>
<organism evidence="1 2">
    <name type="scientific">Limnofasciculus baicalensis BBK-W-15</name>
    <dbReference type="NCBI Taxonomy" id="2699891"/>
    <lineage>
        <taxon>Bacteria</taxon>
        <taxon>Bacillati</taxon>
        <taxon>Cyanobacteriota</taxon>
        <taxon>Cyanophyceae</taxon>
        <taxon>Coleofasciculales</taxon>
        <taxon>Coleofasciculaceae</taxon>
        <taxon>Limnofasciculus</taxon>
        <taxon>Limnofasciculus baicalensis</taxon>
    </lineage>
</organism>
<protein>
    <submittedName>
        <fullName evidence="1">Type II toxin-antitoxin system RelE/ParE family toxin</fullName>
    </submittedName>
</protein>
<evidence type="ECO:0000313" key="1">
    <source>
        <dbReference type="EMBL" id="MCP2731214.1"/>
    </source>
</evidence>
<dbReference type="RefSeq" id="WP_254013958.1">
    <property type="nucleotide sequence ID" value="NZ_JAMZMM010000296.1"/>
</dbReference>
<accession>A0AAE3GVN7</accession>
<name>A0AAE3GVN7_9CYAN</name>
<gene>
    <name evidence="1" type="ORF">NJ959_22580</name>
</gene>
<comment type="caution">
    <text evidence="1">The sequence shown here is derived from an EMBL/GenBank/DDBJ whole genome shotgun (WGS) entry which is preliminary data.</text>
</comment>
<dbReference type="PANTHER" id="PTHR40266:SF2">
    <property type="entry name" value="TOXIN HIGB-1"/>
    <property type="match status" value="1"/>
</dbReference>
<dbReference type="Gene3D" id="3.30.2310.20">
    <property type="entry name" value="RelE-like"/>
    <property type="match status" value="1"/>
</dbReference>
<dbReference type="PANTHER" id="PTHR40266">
    <property type="entry name" value="TOXIN HIGB-1"/>
    <property type="match status" value="1"/>
</dbReference>
<dbReference type="Proteomes" id="UP001204953">
    <property type="component" value="Unassembled WGS sequence"/>
</dbReference>
<keyword evidence="2" id="KW-1185">Reference proteome</keyword>
<evidence type="ECO:0000313" key="2">
    <source>
        <dbReference type="Proteomes" id="UP001204953"/>
    </source>
</evidence>
<dbReference type="EMBL" id="JAMZMM010000296">
    <property type="protein sequence ID" value="MCP2731214.1"/>
    <property type="molecule type" value="Genomic_DNA"/>
</dbReference>
<dbReference type="InterPro" id="IPR007711">
    <property type="entry name" value="HigB-1"/>
</dbReference>
<sequence length="92" mass="10713">MIKTIRHKGLKQFYEKSDTSKIQPQQAKRLRLILGILKRAKTASDMNFPGSELHSLSGNLKGFWSVKVSGNWRIIFRIEEGDVYDVDYLDYH</sequence>